<name>A0A316ZGT7_9BASI</name>
<protein>
    <submittedName>
        <fullName evidence="3">Uncharacterized protein</fullName>
    </submittedName>
</protein>
<sequence>MAPAPLPSLTGALSPSEVLTSPTSPASPTAGAPAAASGTLPAFHALLQHAALSPPPHDAAVRPALPRMQTPAALHGPNAALVEREVERLRERGAKRLKLRRRTVAGVVALCCAAFQAYLLVQHVLAFLSLSPGGVPLSDAPAAAAAPDPLLRTLALLCVCIDALALLAVAALLVYLRFSRKRACSTVLVWIAVIVGLILTLALSIANLAMLVVFHRQGTSALRDVAQRCLGDWDMDLLWSAAPFSPDAASRPSCAAGGSATLRAFLLAGGARLLAQAALWAAALVCLRRYNAALDVRSVVDPNAEESAEMHRLLQEEALAREKGTPGAYPDMRWSYEQETLRNARYLEEEEDEDAREEKTWRDSYASHKPSPRLQRFAWQEPSYAEPHAHASAPATREAGHAREQSGWAAGLIGRAWDALWAPAPGTEQHDETDKMLPERPLPPVAEQKTLPERPAAWYQRDASDSAAPTHQRTASQERRASAARHMPASPKRSSCDSDERRRSGDELPHMPTLMHLPPQRSALAPPPPQKQHARASSSALEGDDSEDAAFWAPRRVAKQAAPVYVRTLGRLVRKLSSIRSAGSHEAGASTGSAPLGRTPSQRRNGSWAQQGSYGGAGSWGGDIREEEERWEAAEGERRERRDSFPGAWA</sequence>
<feature type="region of interest" description="Disordered" evidence="1">
    <location>
        <begin position="382"/>
        <end position="405"/>
    </location>
</feature>
<dbReference type="EMBL" id="KZ819285">
    <property type="protein sequence ID" value="PWO00269.1"/>
    <property type="molecule type" value="Genomic_DNA"/>
</dbReference>
<keyword evidence="2" id="KW-0812">Transmembrane</keyword>
<dbReference type="RefSeq" id="XP_025600547.1">
    <property type="nucleotide sequence ID" value="XM_025744949.1"/>
</dbReference>
<feature type="compositionally biased region" description="Low complexity" evidence="1">
    <location>
        <begin position="510"/>
        <end position="524"/>
    </location>
</feature>
<feature type="transmembrane region" description="Helical" evidence="2">
    <location>
        <begin position="150"/>
        <end position="175"/>
    </location>
</feature>
<evidence type="ECO:0000256" key="2">
    <source>
        <dbReference type="SAM" id="Phobius"/>
    </source>
</evidence>
<evidence type="ECO:0000313" key="4">
    <source>
        <dbReference type="Proteomes" id="UP000245946"/>
    </source>
</evidence>
<dbReference type="OrthoDB" id="3365879at2759"/>
<feature type="compositionally biased region" description="Basic and acidic residues" evidence="1">
    <location>
        <begin position="623"/>
        <end position="644"/>
    </location>
</feature>
<gene>
    <name evidence="3" type="ORF">FA09DRAFT_358372</name>
</gene>
<feature type="compositionally biased region" description="Low complexity" evidence="1">
    <location>
        <begin position="19"/>
        <end position="35"/>
    </location>
</feature>
<dbReference type="Proteomes" id="UP000245946">
    <property type="component" value="Unassembled WGS sequence"/>
</dbReference>
<accession>A0A316ZGT7</accession>
<keyword evidence="2" id="KW-0472">Membrane</keyword>
<dbReference type="AlphaFoldDB" id="A0A316ZGT7"/>
<proteinExistence type="predicted"/>
<feature type="transmembrane region" description="Helical" evidence="2">
    <location>
        <begin position="104"/>
        <end position="130"/>
    </location>
</feature>
<keyword evidence="4" id="KW-1185">Reference proteome</keyword>
<reference evidence="3 4" key="1">
    <citation type="journal article" date="2018" name="Mol. Biol. Evol.">
        <title>Broad Genomic Sampling Reveals a Smut Pathogenic Ancestry of the Fungal Clade Ustilaginomycotina.</title>
        <authorList>
            <person name="Kijpornyongpan T."/>
            <person name="Mondo S.J."/>
            <person name="Barry K."/>
            <person name="Sandor L."/>
            <person name="Lee J."/>
            <person name="Lipzen A."/>
            <person name="Pangilinan J."/>
            <person name="LaButti K."/>
            <person name="Hainaut M."/>
            <person name="Henrissat B."/>
            <person name="Grigoriev I.V."/>
            <person name="Spatafora J.W."/>
            <person name="Aime M.C."/>
        </authorList>
    </citation>
    <scope>NUCLEOTIDE SEQUENCE [LARGE SCALE GENOMIC DNA]</scope>
    <source>
        <strain evidence="3 4">MCA 4186</strain>
    </source>
</reference>
<keyword evidence="2" id="KW-1133">Transmembrane helix</keyword>
<evidence type="ECO:0000313" key="3">
    <source>
        <dbReference type="EMBL" id="PWO00269.1"/>
    </source>
</evidence>
<feature type="compositionally biased region" description="Basic and acidic residues" evidence="1">
    <location>
        <begin position="356"/>
        <end position="366"/>
    </location>
</feature>
<feature type="transmembrane region" description="Helical" evidence="2">
    <location>
        <begin position="187"/>
        <end position="214"/>
    </location>
</feature>
<feature type="region of interest" description="Disordered" evidence="1">
    <location>
        <begin position="579"/>
        <end position="650"/>
    </location>
</feature>
<feature type="compositionally biased region" description="Basic and acidic residues" evidence="1">
    <location>
        <begin position="494"/>
        <end position="509"/>
    </location>
</feature>
<feature type="region of interest" description="Disordered" evidence="1">
    <location>
        <begin position="425"/>
        <end position="557"/>
    </location>
</feature>
<organism evidence="3 4">
    <name type="scientific">Tilletiopsis washingtonensis</name>
    <dbReference type="NCBI Taxonomy" id="58919"/>
    <lineage>
        <taxon>Eukaryota</taxon>
        <taxon>Fungi</taxon>
        <taxon>Dikarya</taxon>
        <taxon>Basidiomycota</taxon>
        <taxon>Ustilaginomycotina</taxon>
        <taxon>Exobasidiomycetes</taxon>
        <taxon>Entylomatales</taxon>
        <taxon>Entylomatales incertae sedis</taxon>
        <taxon>Tilletiopsis</taxon>
    </lineage>
</organism>
<feature type="region of interest" description="Disordered" evidence="1">
    <location>
        <begin position="1"/>
        <end position="35"/>
    </location>
</feature>
<feature type="region of interest" description="Disordered" evidence="1">
    <location>
        <begin position="346"/>
        <end position="368"/>
    </location>
</feature>
<evidence type="ECO:0000256" key="1">
    <source>
        <dbReference type="SAM" id="MobiDB-lite"/>
    </source>
</evidence>
<feature type="compositionally biased region" description="Basic and acidic residues" evidence="1">
    <location>
        <begin position="428"/>
        <end position="438"/>
    </location>
</feature>
<dbReference type="GeneID" id="37272493"/>